<keyword evidence="2" id="KW-0067">ATP-binding</keyword>
<dbReference type="AlphaFoldDB" id="G7YVB9"/>
<reference evidence="2" key="1">
    <citation type="journal article" date="2011" name="Genome Biol.">
        <title>The draft genome of the carcinogenic human liver fluke Clonorchis sinensis.</title>
        <authorList>
            <person name="Wang X."/>
            <person name="Chen W."/>
            <person name="Huang Y."/>
            <person name="Sun J."/>
            <person name="Men J."/>
            <person name="Liu H."/>
            <person name="Luo F."/>
            <person name="Guo L."/>
            <person name="Lv X."/>
            <person name="Deng C."/>
            <person name="Zhou C."/>
            <person name="Fan Y."/>
            <person name="Li X."/>
            <person name="Huang L."/>
            <person name="Hu Y."/>
            <person name="Liang C."/>
            <person name="Hu X."/>
            <person name="Xu J."/>
            <person name="Yu X."/>
        </authorList>
    </citation>
    <scope>NUCLEOTIDE SEQUENCE [LARGE SCALE GENOMIC DNA]</scope>
    <source>
        <strain evidence="2">Henan</strain>
    </source>
</reference>
<reference key="2">
    <citation type="submission" date="2011-10" db="EMBL/GenBank/DDBJ databases">
        <title>The genome and transcriptome sequence of Clonorchis sinensis provide insights into the carcinogenic liver fluke.</title>
        <authorList>
            <person name="Wang X."/>
            <person name="Huang Y."/>
            <person name="Chen W."/>
            <person name="Liu H."/>
            <person name="Guo L."/>
            <person name="Chen Y."/>
            <person name="Luo F."/>
            <person name="Zhou W."/>
            <person name="Sun J."/>
            <person name="Mao Q."/>
            <person name="Liang P."/>
            <person name="Zhou C."/>
            <person name="Tian Y."/>
            <person name="Men J."/>
            <person name="Lv X."/>
            <person name="Huang L."/>
            <person name="Zhou J."/>
            <person name="Hu Y."/>
            <person name="Li R."/>
            <person name="Zhang F."/>
            <person name="Lei H."/>
            <person name="Li X."/>
            <person name="Hu X."/>
            <person name="Liang C."/>
            <person name="Xu J."/>
            <person name="Wu Z."/>
            <person name="Yu X."/>
        </authorList>
    </citation>
    <scope>NUCLEOTIDE SEQUENCE</scope>
    <source>
        <strain>Henan</strain>
    </source>
</reference>
<dbReference type="Proteomes" id="UP000008909">
    <property type="component" value="Unassembled WGS sequence"/>
</dbReference>
<keyword evidence="3" id="KW-1185">Reference proteome</keyword>
<sequence>MEKVFAEGNSGALFQLLRSTGQEEAVASEPVCEEEGTANHSPNRRLERWLSTPKKSSAGLLQHNYSKKTSGPEWNIDVSPPSAPEIQHEIPVLKHEKVPGLEGLHPILQRRLRGPGLTV</sequence>
<name>G7YVB9_CLOSI</name>
<evidence type="ECO:0000313" key="3">
    <source>
        <dbReference type="Proteomes" id="UP000008909"/>
    </source>
</evidence>
<gene>
    <name evidence="2" type="ORF">CLF_111779</name>
</gene>
<keyword evidence="2" id="KW-0547">Nucleotide-binding</keyword>
<dbReference type="EMBL" id="DF144436">
    <property type="protein sequence ID" value="GAA56899.1"/>
    <property type="molecule type" value="Genomic_DNA"/>
</dbReference>
<dbReference type="GO" id="GO:0005524">
    <property type="term" value="F:ATP binding"/>
    <property type="evidence" value="ECO:0007669"/>
    <property type="project" value="UniProtKB-KW"/>
</dbReference>
<protein>
    <submittedName>
        <fullName evidence="2">ATP-binding cassette transporter</fullName>
    </submittedName>
</protein>
<accession>G7YVB9</accession>
<organism evidence="2 3">
    <name type="scientific">Clonorchis sinensis</name>
    <name type="common">Chinese liver fluke</name>
    <dbReference type="NCBI Taxonomy" id="79923"/>
    <lineage>
        <taxon>Eukaryota</taxon>
        <taxon>Metazoa</taxon>
        <taxon>Spiralia</taxon>
        <taxon>Lophotrochozoa</taxon>
        <taxon>Platyhelminthes</taxon>
        <taxon>Trematoda</taxon>
        <taxon>Digenea</taxon>
        <taxon>Opisthorchiida</taxon>
        <taxon>Opisthorchiata</taxon>
        <taxon>Opisthorchiidae</taxon>
        <taxon>Clonorchis</taxon>
    </lineage>
</organism>
<feature type="region of interest" description="Disordered" evidence="1">
    <location>
        <begin position="24"/>
        <end position="83"/>
    </location>
</feature>
<proteinExistence type="predicted"/>
<evidence type="ECO:0000313" key="2">
    <source>
        <dbReference type="EMBL" id="GAA56899.1"/>
    </source>
</evidence>
<evidence type="ECO:0000256" key="1">
    <source>
        <dbReference type="SAM" id="MobiDB-lite"/>
    </source>
</evidence>